<protein>
    <submittedName>
        <fullName evidence="1">Uncharacterized protein</fullName>
    </submittedName>
</protein>
<evidence type="ECO:0000313" key="1">
    <source>
        <dbReference type="EMBL" id="KKS71639.1"/>
    </source>
</evidence>
<proteinExistence type="predicted"/>
<comment type="caution">
    <text evidence="1">The sequence shown here is derived from an EMBL/GenBank/DDBJ whole genome shotgun (WGS) entry which is preliminary data.</text>
</comment>
<organism evidence="1 2">
    <name type="scientific">Candidatus Magasanikbacteria bacterium GW2011_GWE2_42_7</name>
    <dbReference type="NCBI Taxonomy" id="1619052"/>
    <lineage>
        <taxon>Bacteria</taxon>
        <taxon>Candidatus Magasanikiibacteriota</taxon>
    </lineage>
</organism>
<gene>
    <name evidence="1" type="ORF">UV42_C0023G0009</name>
</gene>
<dbReference type="AlphaFoldDB" id="A0A0G1BEQ0"/>
<reference evidence="1 2" key="1">
    <citation type="journal article" date="2015" name="Nature">
        <title>rRNA introns, odd ribosomes, and small enigmatic genomes across a large radiation of phyla.</title>
        <authorList>
            <person name="Brown C.T."/>
            <person name="Hug L.A."/>
            <person name="Thomas B.C."/>
            <person name="Sharon I."/>
            <person name="Castelle C.J."/>
            <person name="Singh A."/>
            <person name="Wilkins M.J."/>
            <person name="Williams K.H."/>
            <person name="Banfield J.F."/>
        </authorList>
    </citation>
    <scope>NUCLEOTIDE SEQUENCE [LARGE SCALE GENOMIC DNA]</scope>
</reference>
<name>A0A0G1BEQ0_9BACT</name>
<evidence type="ECO:0000313" key="2">
    <source>
        <dbReference type="Proteomes" id="UP000033867"/>
    </source>
</evidence>
<dbReference type="EMBL" id="LCEK01000023">
    <property type="protein sequence ID" value="KKS71639.1"/>
    <property type="molecule type" value="Genomic_DNA"/>
</dbReference>
<sequence length="114" mass="13440">MRKKISFSFKKDKYKSARGGHSRLLNVCCRTCESLILVYQKDGPGNLRRLYMDRIFAPEHMVGLEIKDLDDISFLRCQTCDEILGTPYVYIKEKRKAFRLYQDAVIKKLRKLSE</sequence>
<accession>A0A0G1BEQ0</accession>
<dbReference type="Proteomes" id="UP000033867">
    <property type="component" value="Unassembled WGS sequence"/>
</dbReference>